<evidence type="ECO:0000256" key="2">
    <source>
        <dbReference type="SAM" id="SignalP"/>
    </source>
</evidence>
<name>A0A8H4STI9_9HYPO</name>
<dbReference type="PANTHER" id="PTHR39602">
    <property type="entry name" value="ACW-9"/>
    <property type="match status" value="1"/>
</dbReference>
<feature type="region of interest" description="Disordered" evidence="1">
    <location>
        <begin position="137"/>
        <end position="238"/>
    </location>
</feature>
<protein>
    <submittedName>
        <fullName evidence="3">Uncharacterized protein</fullName>
    </submittedName>
</protein>
<sequence>MRYSVAAALLASSAMATDVSKVYETKRVTITSCGPEVTNCPARSTVVSTTSYPVPPKVTSAQEPVDTTEEVPEVPATEETPEVPTTEAPEVPMTTSTIYSTNVKTITSCGPEVKNCPATGGTPAVVTETIAVSTTICPVTEQNEQPKPTKPAETQPGYEQPPAPPADTKPATEGGNKPHETQPGYEQPPAPPAETKPVETQPGNEQPPAPPAETKPAETQPGYEQPPAPPAETKPVET</sequence>
<feature type="non-terminal residue" evidence="3">
    <location>
        <position position="238"/>
    </location>
</feature>
<feature type="compositionally biased region" description="Polar residues" evidence="1">
    <location>
        <begin position="137"/>
        <end position="146"/>
    </location>
</feature>
<dbReference type="EMBL" id="JABEXW010001228">
    <property type="protein sequence ID" value="KAF4945591.1"/>
    <property type="molecule type" value="Genomic_DNA"/>
</dbReference>
<reference evidence="3" key="2">
    <citation type="submission" date="2020-05" db="EMBL/GenBank/DDBJ databases">
        <authorList>
            <person name="Kim H.-S."/>
            <person name="Proctor R.H."/>
            <person name="Brown D.W."/>
        </authorList>
    </citation>
    <scope>NUCLEOTIDE SEQUENCE</scope>
    <source>
        <strain evidence="3">NRRL 20472</strain>
    </source>
</reference>
<comment type="caution">
    <text evidence="3">The sequence shown here is derived from an EMBL/GenBank/DDBJ whole genome shotgun (WGS) entry which is preliminary data.</text>
</comment>
<dbReference type="Proteomes" id="UP000622797">
    <property type="component" value="Unassembled WGS sequence"/>
</dbReference>
<reference evidence="3" key="1">
    <citation type="journal article" date="2020" name="BMC Genomics">
        <title>Correction to: Identification and distribution of gene clusters required for synthesis of sphingolipid metabolism inhibitors in diverse species of the filamentous fungus Fusarium.</title>
        <authorList>
            <person name="Kim H.S."/>
            <person name="Lohmar J.M."/>
            <person name="Busman M."/>
            <person name="Brown D.W."/>
            <person name="Naumann T.A."/>
            <person name="Divon H.H."/>
            <person name="Lysoe E."/>
            <person name="Uhlig S."/>
            <person name="Proctor R.H."/>
        </authorList>
    </citation>
    <scope>NUCLEOTIDE SEQUENCE</scope>
    <source>
        <strain evidence="3">NRRL 20472</strain>
    </source>
</reference>
<feature type="region of interest" description="Disordered" evidence="1">
    <location>
        <begin position="46"/>
        <end position="89"/>
    </location>
</feature>
<proteinExistence type="predicted"/>
<gene>
    <name evidence="3" type="ORF">FSARC_14407</name>
</gene>
<feature type="chain" id="PRO_5034656044" evidence="2">
    <location>
        <begin position="17"/>
        <end position="238"/>
    </location>
</feature>
<evidence type="ECO:0000313" key="4">
    <source>
        <dbReference type="Proteomes" id="UP000622797"/>
    </source>
</evidence>
<feature type="compositionally biased region" description="Low complexity" evidence="1">
    <location>
        <begin position="73"/>
        <end position="89"/>
    </location>
</feature>
<feature type="signal peptide" evidence="2">
    <location>
        <begin position="1"/>
        <end position="16"/>
    </location>
</feature>
<evidence type="ECO:0000256" key="1">
    <source>
        <dbReference type="SAM" id="MobiDB-lite"/>
    </source>
</evidence>
<dbReference type="AlphaFoldDB" id="A0A8H4STI9"/>
<dbReference type="PANTHER" id="PTHR39602:SF2">
    <property type="entry name" value="ACW-9"/>
    <property type="match status" value="1"/>
</dbReference>
<keyword evidence="2" id="KW-0732">Signal</keyword>
<dbReference type="OrthoDB" id="3565477at2759"/>
<keyword evidence="4" id="KW-1185">Reference proteome</keyword>
<accession>A0A8H4STI9</accession>
<evidence type="ECO:0000313" key="3">
    <source>
        <dbReference type="EMBL" id="KAF4945591.1"/>
    </source>
</evidence>
<organism evidence="3 4">
    <name type="scientific">Fusarium sarcochroum</name>
    <dbReference type="NCBI Taxonomy" id="1208366"/>
    <lineage>
        <taxon>Eukaryota</taxon>
        <taxon>Fungi</taxon>
        <taxon>Dikarya</taxon>
        <taxon>Ascomycota</taxon>
        <taxon>Pezizomycotina</taxon>
        <taxon>Sordariomycetes</taxon>
        <taxon>Hypocreomycetidae</taxon>
        <taxon>Hypocreales</taxon>
        <taxon>Nectriaceae</taxon>
        <taxon>Fusarium</taxon>
        <taxon>Fusarium lateritium species complex</taxon>
    </lineage>
</organism>